<evidence type="ECO:0000256" key="1">
    <source>
        <dbReference type="SAM" id="SignalP"/>
    </source>
</evidence>
<organism evidence="2 3">
    <name type="scientific">Liquidambar formosana</name>
    <name type="common">Formosan gum</name>
    <dbReference type="NCBI Taxonomy" id="63359"/>
    <lineage>
        <taxon>Eukaryota</taxon>
        <taxon>Viridiplantae</taxon>
        <taxon>Streptophyta</taxon>
        <taxon>Embryophyta</taxon>
        <taxon>Tracheophyta</taxon>
        <taxon>Spermatophyta</taxon>
        <taxon>Magnoliopsida</taxon>
        <taxon>eudicotyledons</taxon>
        <taxon>Gunneridae</taxon>
        <taxon>Pentapetalae</taxon>
        <taxon>Saxifragales</taxon>
        <taxon>Altingiaceae</taxon>
        <taxon>Liquidambar</taxon>
    </lineage>
</organism>
<dbReference type="PANTHER" id="PTHR37389">
    <property type="entry name" value="NODULIN-24"/>
    <property type="match status" value="1"/>
</dbReference>
<comment type="caution">
    <text evidence="2">The sequence shown here is derived from an EMBL/GenBank/DDBJ whole genome shotgun (WGS) entry which is preliminary data.</text>
</comment>
<dbReference type="Pfam" id="PF07172">
    <property type="entry name" value="GRP"/>
    <property type="match status" value="1"/>
</dbReference>
<name>A0AAP0RV90_LIQFO</name>
<dbReference type="AlphaFoldDB" id="A0AAP0RV90"/>
<dbReference type="Proteomes" id="UP001415857">
    <property type="component" value="Unassembled WGS sequence"/>
</dbReference>
<reference evidence="2 3" key="1">
    <citation type="journal article" date="2024" name="Plant J.">
        <title>Genome sequences and population genomics reveal climatic adaptation and genomic divergence between two closely related sweetgum species.</title>
        <authorList>
            <person name="Xu W.Q."/>
            <person name="Ren C.Q."/>
            <person name="Zhang X.Y."/>
            <person name="Comes H.P."/>
            <person name="Liu X.H."/>
            <person name="Li Y.G."/>
            <person name="Kettle C.J."/>
            <person name="Jalonen R."/>
            <person name="Gaisberger H."/>
            <person name="Ma Y.Z."/>
            <person name="Qiu Y.X."/>
        </authorList>
    </citation>
    <scope>NUCLEOTIDE SEQUENCE [LARGE SCALE GENOMIC DNA]</scope>
    <source>
        <strain evidence="2">Hangzhou</strain>
    </source>
</reference>
<evidence type="ECO:0000313" key="2">
    <source>
        <dbReference type="EMBL" id="KAK9284744.1"/>
    </source>
</evidence>
<gene>
    <name evidence="2" type="ORF">L1049_023921</name>
</gene>
<dbReference type="EMBL" id="JBBPBK010000005">
    <property type="protein sequence ID" value="KAK9284744.1"/>
    <property type="molecule type" value="Genomic_DNA"/>
</dbReference>
<feature type="signal peptide" evidence="1">
    <location>
        <begin position="1"/>
        <end position="25"/>
    </location>
</feature>
<dbReference type="InterPro" id="IPR010800">
    <property type="entry name" value="GRP"/>
</dbReference>
<dbReference type="PANTHER" id="PTHR37389:SF16">
    <property type="entry name" value="GLYCINE-RICH CELL WALL STRUCTURAL PROTEIN"/>
    <property type="match status" value="1"/>
</dbReference>
<proteinExistence type="predicted"/>
<protein>
    <submittedName>
        <fullName evidence="2">Uncharacterized protein</fullName>
    </submittedName>
</protein>
<feature type="chain" id="PRO_5043034876" evidence="1">
    <location>
        <begin position="26"/>
        <end position="77"/>
    </location>
</feature>
<keyword evidence="1" id="KW-0732">Signal</keyword>
<keyword evidence="3" id="KW-1185">Reference proteome</keyword>
<evidence type="ECO:0000313" key="3">
    <source>
        <dbReference type="Proteomes" id="UP001415857"/>
    </source>
</evidence>
<accession>A0AAP0RV90</accession>
<sequence length="77" mass="8088">MRSKCFIFVALLLATLLLISSEVAARDLAETSTSQENAVEAKPDANGVPTYGAVPVPTYGAVPIPTYGGVPYSPPHR</sequence>